<dbReference type="AlphaFoldDB" id="A0A9W8ECC6"/>
<reference evidence="2" key="1">
    <citation type="submission" date="2022-07" db="EMBL/GenBank/DDBJ databases">
        <title>Phylogenomic reconstructions and comparative analyses of Kickxellomycotina fungi.</title>
        <authorList>
            <person name="Reynolds N.K."/>
            <person name="Stajich J.E."/>
            <person name="Barry K."/>
            <person name="Grigoriev I.V."/>
            <person name="Crous P."/>
            <person name="Smith M.E."/>
        </authorList>
    </citation>
    <scope>NUCLEOTIDE SEQUENCE</scope>
    <source>
        <strain evidence="2">IMI 214461</strain>
    </source>
</reference>
<keyword evidence="3" id="KW-1185">Reference proteome</keyword>
<dbReference type="EMBL" id="JANBQF010001157">
    <property type="protein sequence ID" value="KAJ1997889.1"/>
    <property type="molecule type" value="Genomic_DNA"/>
</dbReference>
<name>A0A9W8ECC6_9FUNG</name>
<dbReference type="InterPro" id="IPR000489">
    <property type="entry name" value="Pterin-binding_dom"/>
</dbReference>
<dbReference type="InterPro" id="IPR045031">
    <property type="entry name" value="DHP_synth-like"/>
</dbReference>
<gene>
    <name evidence="2" type="primary">FOL1_1</name>
    <name evidence="2" type="ORF">H4R26_005661</name>
</gene>
<proteinExistence type="predicted"/>
<dbReference type="Pfam" id="PF00809">
    <property type="entry name" value="Pterin_bind"/>
    <property type="match status" value="1"/>
</dbReference>
<dbReference type="Proteomes" id="UP001150907">
    <property type="component" value="Unassembled WGS sequence"/>
</dbReference>
<accession>A0A9W8ECC6</accession>
<dbReference type="PANTHER" id="PTHR20941">
    <property type="entry name" value="FOLATE SYNTHESIS PROTEINS"/>
    <property type="match status" value="1"/>
</dbReference>
<dbReference type="GO" id="GO:0046654">
    <property type="term" value="P:tetrahydrofolate biosynthetic process"/>
    <property type="evidence" value="ECO:0007669"/>
    <property type="project" value="TreeGrafter"/>
</dbReference>
<dbReference type="OrthoDB" id="615426at2759"/>
<sequence length="181" mass="19780">MMHMRGDPSTMTKMNDYSEYGGDVVRGTRFELAQRVRAALDRGVPRWNIILDPGIGFAKEGAQNFEVLRRLPELTARHIRASAKHSVVSQPAAGIPSEESEEGFLDEDLATSLANYPVLVGSSRKRFIGQATGKTEAKDRVWGTAATVTAAIQGGASIVRVHDVAEMVDVARVSDHIYRSK</sequence>
<dbReference type="PROSITE" id="PS50972">
    <property type="entry name" value="PTERIN_BINDING"/>
    <property type="match status" value="1"/>
</dbReference>
<comment type="caution">
    <text evidence="2">The sequence shown here is derived from an EMBL/GenBank/DDBJ whole genome shotgun (WGS) entry which is preliminary data.</text>
</comment>
<dbReference type="GO" id="GO:0004156">
    <property type="term" value="F:dihydropteroate synthase activity"/>
    <property type="evidence" value="ECO:0007669"/>
    <property type="project" value="TreeGrafter"/>
</dbReference>
<dbReference type="InterPro" id="IPR011005">
    <property type="entry name" value="Dihydropteroate_synth-like_sf"/>
</dbReference>
<evidence type="ECO:0000313" key="2">
    <source>
        <dbReference type="EMBL" id="KAJ1997889.1"/>
    </source>
</evidence>
<feature type="domain" description="Pterin-binding" evidence="1">
    <location>
        <begin position="1"/>
        <end position="172"/>
    </location>
</feature>
<evidence type="ECO:0000313" key="3">
    <source>
        <dbReference type="Proteomes" id="UP001150907"/>
    </source>
</evidence>
<organism evidence="2 3">
    <name type="scientific">Coemansia thaxteri</name>
    <dbReference type="NCBI Taxonomy" id="2663907"/>
    <lineage>
        <taxon>Eukaryota</taxon>
        <taxon>Fungi</taxon>
        <taxon>Fungi incertae sedis</taxon>
        <taxon>Zoopagomycota</taxon>
        <taxon>Kickxellomycotina</taxon>
        <taxon>Kickxellomycetes</taxon>
        <taxon>Kickxellales</taxon>
        <taxon>Kickxellaceae</taxon>
        <taxon>Coemansia</taxon>
    </lineage>
</organism>
<dbReference type="Gene3D" id="3.20.20.20">
    <property type="entry name" value="Dihydropteroate synthase-like"/>
    <property type="match status" value="1"/>
</dbReference>
<dbReference type="SUPFAM" id="SSF51717">
    <property type="entry name" value="Dihydropteroate synthetase-like"/>
    <property type="match status" value="1"/>
</dbReference>
<dbReference type="GO" id="GO:0005740">
    <property type="term" value="C:mitochondrial envelope"/>
    <property type="evidence" value="ECO:0007669"/>
    <property type="project" value="TreeGrafter"/>
</dbReference>
<dbReference type="PANTHER" id="PTHR20941:SF1">
    <property type="entry name" value="FOLIC ACID SYNTHESIS PROTEIN FOL1"/>
    <property type="match status" value="1"/>
</dbReference>
<evidence type="ECO:0000259" key="1">
    <source>
        <dbReference type="PROSITE" id="PS50972"/>
    </source>
</evidence>
<protein>
    <submittedName>
        <fullName evidence="2">Trifunctional dihydropteroate synthetase</fullName>
    </submittedName>
</protein>